<name>A0A501PGA0_9PROT</name>
<organism evidence="1 2">
    <name type="scientific">Emcibacter nanhaiensis</name>
    <dbReference type="NCBI Taxonomy" id="1505037"/>
    <lineage>
        <taxon>Bacteria</taxon>
        <taxon>Pseudomonadati</taxon>
        <taxon>Pseudomonadota</taxon>
        <taxon>Alphaproteobacteria</taxon>
        <taxon>Emcibacterales</taxon>
        <taxon>Emcibacteraceae</taxon>
        <taxon>Emcibacter</taxon>
    </lineage>
</organism>
<dbReference type="Pfam" id="PF07275">
    <property type="entry name" value="ArdA"/>
    <property type="match status" value="1"/>
</dbReference>
<gene>
    <name evidence="1" type="ORF">FIV46_12215</name>
</gene>
<dbReference type="AlphaFoldDB" id="A0A501PGA0"/>
<keyword evidence="2" id="KW-1185">Reference proteome</keyword>
<proteinExistence type="predicted"/>
<dbReference type="Gene3D" id="3.10.20.480">
    <property type="entry name" value="Antirestriction protein ArdA, domain 1"/>
    <property type="match status" value="1"/>
</dbReference>
<dbReference type="Gene3D" id="1.10.10.1190">
    <property type="entry name" value="Antirestriction protein ArdA, domain 3"/>
    <property type="match status" value="1"/>
</dbReference>
<dbReference type="InterPro" id="IPR009899">
    <property type="entry name" value="ArdA"/>
</dbReference>
<evidence type="ECO:0000313" key="2">
    <source>
        <dbReference type="Proteomes" id="UP000319148"/>
    </source>
</evidence>
<dbReference type="InterPro" id="IPR041895">
    <property type="entry name" value="ArdA_dom1"/>
</dbReference>
<dbReference type="InterPro" id="IPR041893">
    <property type="entry name" value="ArdA_dom3"/>
</dbReference>
<dbReference type="OrthoDB" id="944647at2"/>
<comment type="caution">
    <text evidence="1">The sequence shown here is derived from an EMBL/GenBank/DDBJ whole genome shotgun (WGS) entry which is preliminary data.</text>
</comment>
<dbReference type="EMBL" id="VFIY01000015">
    <property type="protein sequence ID" value="TPD58994.1"/>
    <property type="molecule type" value="Genomic_DNA"/>
</dbReference>
<dbReference type="RefSeq" id="WP_139941213.1">
    <property type="nucleotide sequence ID" value="NZ_JBHSYP010000002.1"/>
</dbReference>
<evidence type="ECO:0000313" key="1">
    <source>
        <dbReference type="EMBL" id="TPD58994.1"/>
    </source>
</evidence>
<protein>
    <submittedName>
        <fullName evidence="1">Antirestriction protein ArdA</fullName>
    </submittedName>
</protein>
<reference evidence="2" key="1">
    <citation type="submission" date="2019-06" db="EMBL/GenBank/DDBJ databases">
        <title>The complete genome of Emcibacter congregatus ZYLT.</title>
        <authorList>
            <person name="Zhao Z."/>
        </authorList>
    </citation>
    <scope>NUCLEOTIDE SEQUENCE [LARGE SCALE GENOMIC DNA]</scope>
    <source>
        <strain evidence="2">MCCC 1A06723</strain>
    </source>
</reference>
<dbReference type="Proteomes" id="UP000319148">
    <property type="component" value="Unassembled WGS sequence"/>
</dbReference>
<sequence length="172" mass="19490">MEQGTSEIRIYVACLAAYNNGILHGRWIDATQEPGDVWAEIREMLKASPIEEAEEHAIHDHEGFEGAPISEYQSIESICEIAAFISEHGTLGGKLMEYYSDLSDARDALENYYVGCYSSLSDFAQEITEETTEIPDSLKSYIDYDRMARDLEINDVLTIETGFEQVHIIWSH</sequence>
<accession>A0A501PGA0</accession>